<keyword evidence="10" id="KW-1185">Reference proteome</keyword>
<dbReference type="GeneID" id="20240256"/>
<comment type="similarity">
    <text evidence="3">Belongs to the DAMOX/DASOX family.</text>
</comment>
<dbReference type="SUPFAM" id="SSF51971">
    <property type="entry name" value="Nucleotide-binding domain"/>
    <property type="match status" value="1"/>
</dbReference>
<feature type="binding site" evidence="7">
    <location>
        <position position="307"/>
    </location>
    <ligand>
        <name>D-dopa</name>
        <dbReference type="ChEBI" id="CHEBI:149689"/>
    </ligand>
</feature>
<dbReference type="STRING" id="225164.V4A3A0"/>
<keyword evidence="4" id="KW-0285">Flavoprotein</keyword>
<keyword evidence="5 7" id="KW-0274">FAD</keyword>
<dbReference type="KEGG" id="lgi:LOTGIDRAFT_166093"/>
<evidence type="ECO:0000313" key="10">
    <source>
        <dbReference type="Proteomes" id="UP000030746"/>
    </source>
</evidence>
<dbReference type="GO" id="GO:0019478">
    <property type="term" value="P:D-amino acid catabolic process"/>
    <property type="evidence" value="ECO:0007669"/>
    <property type="project" value="TreeGrafter"/>
</dbReference>
<dbReference type="RefSeq" id="XP_009061407.1">
    <property type="nucleotide sequence ID" value="XM_009063159.1"/>
</dbReference>
<comment type="cofactor">
    <cofactor evidence="1 7">
        <name>FAD</name>
        <dbReference type="ChEBI" id="CHEBI:57692"/>
    </cofactor>
</comment>
<reference evidence="9 10" key="1">
    <citation type="journal article" date="2013" name="Nature">
        <title>Insights into bilaterian evolution from three spiralian genomes.</title>
        <authorList>
            <person name="Simakov O."/>
            <person name="Marletaz F."/>
            <person name="Cho S.J."/>
            <person name="Edsinger-Gonzales E."/>
            <person name="Havlak P."/>
            <person name="Hellsten U."/>
            <person name="Kuo D.H."/>
            <person name="Larsson T."/>
            <person name="Lv J."/>
            <person name="Arendt D."/>
            <person name="Savage R."/>
            <person name="Osoegawa K."/>
            <person name="de Jong P."/>
            <person name="Grimwood J."/>
            <person name="Chapman J.A."/>
            <person name="Shapiro H."/>
            <person name="Aerts A."/>
            <person name="Otillar R.P."/>
            <person name="Terry A.Y."/>
            <person name="Boore J.L."/>
            <person name="Grigoriev I.V."/>
            <person name="Lindberg D.R."/>
            <person name="Seaver E.C."/>
            <person name="Weisblat D.A."/>
            <person name="Putnam N.H."/>
            <person name="Rokhsar D.S."/>
        </authorList>
    </citation>
    <scope>NUCLEOTIDE SEQUENCE [LARGE SCALE GENOMIC DNA]</scope>
</reference>
<dbReference type="PROSITE" id="PS00677">
    <property type="entry name" value="DAO"/>
    <property type="match status" value="1"/>
</dbReference>
<feature type="domain" description="FAD dependent oxidoreductase" evidence="8">
    <location>
        <begin position="4"/>
        <end position="353"/>
    </location>
</feature>
<comment type="subcellular location">
    <subcellularLocation>
        <location evidence="2">Peroxisome matrix</location>
    </subcellularLocation>
</comment>
<dbReference type="InterPro" id="IPR006076">
    <property type="entry name" value="FAD-dep_OxRdtase"/>
</dbReference>
<dbReference type="EMBL" id="KB202823">
    <property type="protein sequence ID" value="ESO87796.1"/>
    <property type="molecule type" value="Genomic_DNA"/>
</dbReference>
<dbReference type="GO" id="GO:0005782">
    <property type="term" value="C:peroxisomal matrix"/>
    <property type="evidence" value="ECO:0007669"/>
    <property type="project" value="UniProtKB-SubCell"/>
</dbReference>
<dbReference type="OrthoDB" id="2015447at2759"/>
<name>V4A3A0_LOTGI</name>
<evidence type="ECO:0000259" key="8">
    <source>
        <dbReference type="Pfam" id="PF01266"/>
    </source>
</evidence>
<keyword evidence="6" id="KW-0560">Oxidoreductase</keyword>
<evidence type="ECO:0000256" key="7">
    <source>
        <dbReference type="PIRSR" id="PIRSR000189-1"/>
    </source>
</evidence>
<dbReference type="InterPro" id="IPR006181">
    <property type="entry name" value="D-amino_acid_oxidase_CS"/>
</dbReference>
<evidence type="ECO:0000256" key="6">
    <source>
        <dbReference type="ARBA" id="ARBA00023002"/>
    </source>
</evidence>
<dbReference type="PIRSF" id="PIRSF000189">
    <property type="entry name" value="D-aa_oxidase"/>
    <property type="match status" value="1"/>
</dbReference>
<accession>V4A3A0</accession>
<proteinExistence type="inferred from homology"/>
<dbReference type="OMA" id="PGMREPK"/>
<organism evidence="9 10">
    <name type="scientific">Lottia gigantea</name>
    <name type="common">Giant owl limpet</name>
    <dbReference type="NCBI Taxonomy" id="225164"/>
    <lineage>
        <taxon>Eukaryota</taxon>
        <taxon>Metazoa</taxon>
        <taxon>Spiralia</taxon>
        <taxon>Lophotrochozoa</taxon>
        <taxon>Mollusca</taxon>
        <taxon>Gastropoda</taxon>
        <taxon>Patellogastropoda</taxon>
        <taxon>Lottioidea</taxon>
        <taxon>Lottiidae</taxon>
        <taxon>Lottia</taxon>
    </lineage>
</organism>
<evidence type="ECO:0000256" key="5">
    <source>
        <dbReference type="ARBA" id="ARBA00022827"/>
    </source>
</evidence>
<evidence type="ECO:0000256" key="1">
    <source>
        <dbReference type="ARBA" id="ARBA00001974"/>
    </source>
</evidence>
<protein>
    <recommendedName>
        <fullName evidence="8">FAD dependent oxidoreductase domain-containing protein</fullName>
    </recommendedName>
</protein>
<dbReference type="Gene3D" id="3.30.9.10">
    <property type="entry name" value="D-Amino Acid Oxidase, subunit A, domain 2"/>
    <property type="match status" value="1"/>
</dbReference>
<dbReference type="GO" id="GO:0071949">
    <property type="term" value="F:FAD binding"/>
    <property type="evidence" value="ECO:0007669"/>
    <property type="project" value="InterPro"/>
</dbReference>
<dbReference type="SUPFAM" id="SSF54373">
    <property type="entry name" value="FAD-linked reductases, C-terminal domain"/>
    <property type="match status" value="1"/>
</dbReference>
<sequence length="367" mass="41338">MINIAVIGAGIIGLSTAVNIQNRLPNATVTVIADKFEKDTTSYGAGGLIRPTYRHIKGDKVVLKRWCNASWEYFSGLSKGGRSSESGVFHLGGYVVSEQEQNDELCDSTVLNVRELSEEEKRRKGFNQAHSYFFSTLGISPPKYLTFLMKEFREKGGTVIFQTVVSLKEFVGKYDIVVTCCGLRAKELLNDDGIFPVQGHTVRVFAPWLKQWYMNTDTDTYLIPHKFTFNTSVIILSILSKFTFYTSVSLHLILRFNGEVVLGGCRKKGDYSLDIDEDLCNDIMRRCEELCPEIKGAKVVRNWVGLRPTREPVRIEKELKNFDGKKLKVVHNYGHGANGISLSWGTAVDAAQLVYDWANDMQFTSKL</sequence>
<dbReference type="AlphaFoldDB" id="V4A3A0"/>
<dbReference type="GO" id="GO:0003884">
    <property type="term" value="F:D-amino-acid oxidase activity"/>
    <property type="evidence" value="ECO:0007669"/>
    <property type="project" value="InterPro"/>
</dbReference>
<dbReference type="InterPro" id="IPR023209">
    <property type="entry name" value="DAO"/>
</dbReference>
<evidence type="ECO:0000256" key="3">
    <source>
        <dbReference type="ARBA" id="ARBA00006730"/>
    </source>
</evidence>
<evidence type="ECO:0000256" key="2">
    <source>
        <dbReference type="ARBA" id="ARBA00004253"/>
    </source>
</evidence>
<dbReference type="PANTHER" id="PTHR11530">
    <property type="entry name" value="D-AMINO ACID OXIDASE"/>
    <property type="match status" value="1"/>
</dbReference>
<feature type="binding site" evidence="7">
    <location>
        <begin position="41"/>
        <end position="42"/>
    </location>
    <ligand>
        <name>FAD</name>
        <dbReference type="ChEBI" id="CHEBI:57692"/>
    </ligand>
</feature>
<dbReference type="Gene3D" id="3.40.50.720">
    <property type="entry name" value="NAD(P)-binding Rossmann-like Domain"/>
    <property type="match status" value="1"/>
</dbReference>
<gene>
    <name evidence="9" type="ORF">LOTGIDRAFT_166093</name>
</gene>
<dbReference type="Proteomes" id="UP000030746">
    <property type="component" value="Unassembled WGS sequence"/>
</dbReference>
<feature type="binding site" evidence="7">
    <location>
        <position position="164"/>
    </location>
    <ligand>
        <name>FAD</name>
        <dbReference type="ChEBI" id="CHEBI:57692"/>
    </ligand>
</feature>
<dbReference type="Pfam" id="PF01266">
    <property type="entry name" value="DAO"/>
    <property type="match status" value="1"/>
</dbReference>
<evidence type="ECO:0000256" key="4">
    <source>
        <dbReference type="ARBA" id="ARBA00022630"/>
    </source>
</evidence>
<evidence type="ECO:0000313" key="9">
    <source>
        <dbReference type="EMBL" id="ESO87796.1"/>
    </source>
</evidence>
<dbReference type="PANTHER" id="PTHR11530:SF11">
    <property type="entry name" value="D-ASPARTATE OXIDASE"/>
    <property type="match status" value="1"/>
</dbReference>
<dbReference type="CTD" id="20240256"/>
<dbReference type="HOGENOM" id="CLU_034311_0_2_1"/>